<sequence length="74" mass="8469">MPSSLVWHVKTLKFDLVSTLIWPTLSINLYTRLIWSVQRDCVIYITQGTVCRHTLRRGSFLYGGPVPDGRMNGC</sequence>
<dbReference type="AlphaFoldDB" id="A0A6B0TTK6"/>
<dbReference type="EMBL" id="GIFC01001226">
    <property type="protein sequence ID" value="MXU83309.1"/>
    <property type="molecule type" value="Transcribed_RNA"/>
</dbReference>
<organism evidence="1">
    <name type="scientific">Ixodes ricinus</name>
    <name type="common">Common tick</name>
    <name type="synonym">Acarus ricinus</name>
    <dbReference type="NCBI Taxonomy" id="34613"/>
    <lineage>
        <taxon>Eukaryota</taxon>
        <taxon>Metazoa</taxon>
        <taxon>Ecdysozoa</taxon>
        <taxon>Arthropoda</taxon>
        <taxon>Chelicerata</taxon>
        <taxon>Arachnida</taxon>
        <taxon>Acari</taxon>
        <taxon>Parasitiformes</taxon>
        <taxon>Ixodida</taxon>
        <taxon>Ixodoidea</taxon>
        <taxon>Ixodidae</taxon>
        <taxon>Ixodinae</taxon>
        <taxon>Ixodes</taxon>
    </lineage>
</organism>
<name>A0A6B0TTK6_IXORI</name>
<proteinExistence type="predicted"/>
<reference evidence="1" key="1">
    <citation type="submission" date="2019-12" db="EMBL/GenBank/DDBJ databases">
        <title>An insight into the sialome of adult female Ixodes ricinus ticks feeding for 6 days.</title>
        <authorList>
            <person name="Perner J."/>
            <person name="Ribeiro J.M.C."/>
        </authorList>
    </citation>
    <scope>NUCLEOTIDE SEQUENCE</scope>
    <source>
        <strain evidence="1">Semi-engorged</strain>
        <tissue evidence="1">Salivary glands</tissue>
    </source>
</reference>
<evidence type="ECO:0000313" key="1">
    <source>
        <dbReference type="EMBL" id="MXU83309.1"/>
    </source>
</evidence>
<accession>A0A6B0TTK6</accession>
<protein>
    <submittedName>
        <fullName evidence="1">Putative secreted protein</fullName>
    </submittedName>
</protein>